<proteinExistence type="predicted"/>
<organism evidence="2 3">
    <name type="scientific">Cucurbita moschata</name>
    <name type="common">Winter crookneck squash</name>
    <name type="synonym">Cucurbita pepo var. moschata</name>
    <dbReference type="NCBI Taxonomy" id="3662"/>
    <lineage>
        <taxon>Eukaryota</taxon>
        <taxon>Viridiplantae</taxon>
        <taxon>Streptophyta</taxon>
        <taxon>Embryophyta</taxon>
        <taxon>Tracheophyta</taxon>
        <taxon>Spermatophyta</taxon>
        <taxon>Magnoliopsida</taxon>
        <taxon>eudicotyledons</taxon>
        <taxon>Gunneridae</taxon>
        <taxon>Pentapetalae</taxon>
        <taxon>rosids</taxon>
        <taxon>fabids</taxon>
        <taxon>Cucurbitales</taxon>
        <taxon>Cucurbitaceae</taxon>
        <taxon>Cucurbiteae</taxon>
        <taxon>Cucurbita</taxon>
    </lineage>
</organism>
<sequence>MSSSTLESFKVETSDGVKLQTRVFKPKDEEARQNLVVVLVHPYSIMGGCQGLLRGIACGIAESGYRAVTFDMRGAGKSSGRASLTGFAEIKDVVAVCKWVCENLFVHRILLVGSSAGAPIAGSSVDLIEQVVGYVSLGYPFGLAASILFGRHHNAILRSPKPKLFVMGTRDGFTSVKQLQNKLKSAAGRVESHLVQGASHFEMEGLAYDSQMVDIILHFLASL</sequence>
<feature type="domain" description="Xaa-Pro dipeptidyl-peptidase-like" evidence="1">
    <location>
        <begin position="15"/>
        <end position="103"/>
    </location>
</feature>
<dbReference type="SUPFAM" id="SSF53474">
    <property type="entry name" value="alpha/beta-Hydrolases"/>
    <property type="match status" value="1"/>
</dbReference>
<dbReference type="Proteomes" id="UP000504609">
    <property type="component" value="Unplaced"/>
</dbReference>
<dbReference type="GO" id="GO:0016787">
    <property type="term" value="F:hydrolase activity"/>
    <property type="evidence" value="ECO:0007669"/>
    <property type="project" value="InterPro"/>
</dbReference>
<dbReference type="GeneID" id="111461616"/>
<evidence type="ECO:0000313" key="3">
    <source>
        <dbReference type="RefSeq" id="XP_022960978.1"/>
    </source>
</evidence>
<evidence type="ECO:0000313" key="2">
    <source>
        <dbReference type="Proteomes" id="UP000504609"/>
    </source>
</evidence>
<dbReference type="InterPro" id="IPR029058">
    <property type="entry name" value="AB_hydrolase_fold"/>
</dbReference>
<keyword evidence="2" id="KW-1185">Reference proteome</keyword>
<dbReference type="Pfam" id="PF02129">
    <property type="entry name" value="Peptidase_S15"/>
    <property type="match status" value="1"/>
</dbReference>
<dbReference type="KEGG" id="cmos:111461616"/>
<evidence type="ECO:0000259" key="1">
    <source>
        <dbReference type="Pfam" id="PF02129"/>
    </source>
</evidence>
<dbReference type="Gene3D" id="3.40.50.1820">
    <property type="entry name" value="alpha/beta hydrolase"/>
    <property type="match status" value="1"/>
</dbReference>
<dbReference type="AlphaFoldDB" id="A0A6J1HAK1"/>
<reference evidence="3" key="1">
    <citation type="submission" date="2025-08" db="UniProtKB">
        <authorList>
            <consortium name="RefSeq"/>
        </authorList>
    </citation>
    <scope>IDENTIFICATION</scope>
    <source>
        <tissue evidence="3">Young leaves</tissue>
    </source>
</reference>
<dbReference type="PANTHER" id="PTHR42103:SF2">
    <property type="entry name" value="AB HYDROLASE-1 DOMAIN-CONTAINING PROTEIN"/>
    <property type="match status" value="1"/>
</dbReference>
<dbReference type="InterPro" id="IPR000383">
    <property type="entry name" value="Xaa-Pro-like_dom"/>
</dbReference>
<accession>A0A6J1HAK1</accession>
<name>A0A6J1HAK1_CUCMO</name>
<protein>
    <submittedName>
        <fullName evidence="3">Uncharacterized protein LOC111461616</fullName>
    </submittedName>
</protein>
<dbReference type="PANTHER" id="PTHR42103">
    <property type="entry name" value="ALPHA/BETA-HYDROLASES SUPERFAMILY PROTEIN"/>
    <property type="match status" value="1"/>
</dbReference>
<gene>
    <name evidence="3" type="primary">LOC111461616</name>
</gene>
<dbReference type="RefSeq" id="XP_022960978.1">
    <property type="nucleotide sequence ID" value="XM_023105210.1"/>
</dbReference>